<proteinExistence type="predicted"/>
<name>A0ABP8QMH0_9ACTN</name>
<evidence type="ECO:0000313" key="1">
    <source>
        <dbReference type="EMBL" id="GAA4504141.1"/>
    </source>
</evidence>
<accession>A0ABP8QMH0</accession>
<protein>
    <recommendedName>
        <fullName evidence="3">Helix-turn-helix domain-containing protein</fullName>
    </recommendedName>
</protein>
<evidence type="ECO:0000313" key="2">
    <source>
        <dbReference type="Proteomes" id="UP001500503"/>
    </source>
</evidence>
<comment type="caution">
    <text evidence="1">The sequence shown here is derived from an EMBL/GenBank/DDBJ whole genome shotgun (WGS) entry which is preliminary data.</text>
</comment>
<dbReference type="EMBL" id="BAABHF010000035">
    <property type="protein sequence ID" value="GAA4504141.1"/>
    <property type="molecule type" value="Genomic_DNA"/>
</dbReference>
<dbReference type="Proteomes" id="UP001500503">
    <property type="component" value="Unassembled WGS sequence"/>
</dbReference>
<keyword evidence="2" id="KW-1185">Reference proteome</keyword>
<dbReference type="RefSeq" id="WP_345469140.1">
    <property type="nucleotide sequence ID" value="NZ_BAABHF010000035.1"/>
</dbReference>
<evidence type="ECO:0008006" key="3">
    <source>
        <dbReference type="Google" id="ProtNLM"/>
    </source>
</evidence>
<organism evidence="1 2">
    <name type="scientific">Actinoallomurus oryzae</name>
    <dbReference type="NCBI Taxonomy" id="502180"/>
    <lineage>
        <taxon>Bacteria</taxon>
        <taxon>Bacillati</taxon>
        <taxon>Actinomycetota</taxon>
        <taxon>Actinomycetes</taxon>
        <taxon>Streptosporangiales</taxon>
        <taxon>Thermomonosporaceae</taxon>
        <taxon>Actinoallomurus</taxon>
    </lineage>
</organism>
<sequence length="83" mass="9066">MSSTQLISRLDVSPAIVRRLCRDFAGLSRETVERCVADVGLRGRHLGVALTPEIVELLAREHLVSMVKSEPPSARRAEPSSGE</sequence>
<reference evidence="2" key="1">
    <citation type="journal article" date="2019" name="Int. J. Syst. Evol. Microbiol.">
        <title>The Global Catalogue of Microorganisms (GCM) 10K type strain sequencing project: providing services to taxonomists for standard genome sequencing and annotation.</title>
        <authorList>
            <consortium name="The Broad Institute Genomics Platform"/>
            <consortium name="The Broad Institute Genome Sequencing Center for Infectious Disease"/>
            <person name="Wu L."/>
            <person name="Ma J."/>
        </authorList>
    </citation>
    <scope>NUCLEOTIDE SEQUENCE [LARGE SCALE GENOMIC DNA]</scope>
    <source>
        <strain evidence="2">JCM 17933</strain>
    </source>
</reference>
<gene>
    <name evidence="1" type="ORF">GCM10023191_057970</name>
</gene>